<dbReference type="AlphaFoldDB" id="A0A9X9PTU4"/>
<proteinExistence type="predicted"/>
<keyword evidence="2" id="KW-1185">Reference proteome</keyword>
<evidence type="ECO:0000313" key="1">
    <source>
        <dbReference type="EMBL" id="VCW59831.1"/>
    </source>
</evidence>
<gene>
    <name evidence="1" type="ORF">BN2614_LOCUS1</name>
</gene>
<dbReference type="EMBL" id="CYRY02001099">
    <property type="protein sequence ID" value="VCW59831.1"/>
    <property type="molecule type" value="Genomic_DNA"/>
</dbReference>
<accession>A0A9X9PTU4</accession>
<dbReference type="Proteomes" id="UP000269945">
    <property type="component" value="Unassembled WGS sequence"/>
</dbReference>
<protein>
    <submittedName>
        <fullName evidence="1">Uncharacterized protein</fullName>
    </submittedName>
</protein>
<evidence type="ECO:0000313" key="2">
    <source>
        <dbReference type="Proteomes" id="UP000269945"/>
    </source>
</evidence>
<organism evidence="1 2">
    <name type="scientific">Gulo gulo</name>
    <name type="common">Wolverine</name>
    <name type="synonym">Gluton</name>
    <dbReference type="NCBI Taxonomy" id="48420"/>
    <lineage>
        <taxon>Eukaryota</taxon>
        <taxon>Metazoa</taxon>
        <taxon>Chordata</taxon>
        <taxon>Craniata</taxon>
        <taxon>Vertebrata</taxon>
        <taxon>Euteleostomi</taxon>
        <taxon>Mammalia</taxon>
        <taxon>Eutheria</taxon>
        <taxon>Laurasiatheria</taxon>
        <taxon>Carnivora</taxon>
        <taxon>Caniformia</taxon>
        <taxon>Musteloidea</taxon>
        <taxon>Mustelidae</taxon>
        <taxon>Guloninae</taxon>
        <taxon>Gulo</taxon>
    </lineage>
</organism>
<sequence length="63" mass="7389">MKIRDLNLPAKLERHHVSPLGRQDFRQSLCVEYINQRAGQILKCRRFTGPTCAQQPKALLWEQ</sequence>
<comment type="caution">
    <text evidence="1">The sequence shown here is derived from an EMBL/GenBank/DDBJ whole genome shotgun (WGS) entry which is preliminary data.</text>
</comment>
<reference evidence="1 2" key="1">
    <citation type="submission" date="2018-10" db="EMBL/GenBank/DDBJ databases">
        <authorList>
            <person name="Ekblom R."/>
            <person name="Jareborg N."/>
        </authorList>
    </citation>
    <scope>NUCLEOTIDE SEQUENCE [LARGE SCALE GENOMIC DNA]</scope>
    <source>
        <tissue evidence="1">Muscle</tissue>
    </source>
</reference>
<name>A0A9X9PTU4_GULGU</name>